<dbReference type="Gene3D" id="3.20.20.370">
    <property type="entry name" value="Glycoside hydrolase/deacetylase"/>
    <property type="match status" value="1"/>
</dbReference>
<comment type="caution">
    <text evidence="3">The sequence shown here is derived from an EMBL/GenBank/DDBJ whole genome shotgun (WGS) entry which is preliminary data.</text>
</comment>
<feature type="non-terminal residue" evidence="3">
    <location>
        <position position="1"/>
    </location>
</feature>
<dbReference type="STRING" id="1965070.A0A443Q8I5"/>
<feature type="compositionally biased region" description="Pro residues" evidence="1">
    <location>
        <begin position="245"/>
        <end position="258"/>
    </location>
</feature>
<dbReference type="EMBL" id="NCKU01015856">
    <property type="protein sequence ID" value="RWR99288.1"/>
    <property type="molecule type" value="Genomic_DNA"/>
</dbReference>
<dbReference type="SUPFAM" id="SSF88713">
    <property type="entry name" value="Glycoside hydrolase/deacetylase"/>
    <property type="match status" value="1"/>
</dbReference>
<evidence type="ECO:0000256" key="1">
    <source>
        <dbReference type="SAM" id="MobiDB-lite"/>
    </source>
</evidence>
<dbReference type="InterPro" id="IPR002509">
    <property type="entry name" value="NODB_dom"/>
</dbReference>
<protein>
    <recommendedName>
        <fullName evidence="2">NodB homology domain-containing protein</fullName>
    </recommendedName>
</protein>
<evidence type="ECO:0000259" key="2">
    <source>
        <dbReference type="PROSITE" id="PS51677"/>
    </source>
</evidence>
<dbReference type="GO" id="GO:0005975">
    <property type="term" value="P:carbohydrate metabolic process"/>
    <property type="evidence" value="ECO:0007669"/>
    <property type="project" value="InterPro"/>
</dbReference>
<name>A0A443Q8I5_9ACAR</name>
<feature type="compositionally biased region" description="Basic and acidic residues" evidence="1">
    <location>
        <begin position="226"/>
        <end position="237"/>
    </location>
</feature>
<dbReference type="PROSITE" id="PS51677">
    <property type="entry name" value="NODB"/>
    <property type="match status" value="1"/>
</dbReference>
<dbReference type="GO" id="GO:0016810">
    <property type="term" value="F:hydrolase activity, acting on carbon-nitrogen (but not peptide) bonds"/>
    <property type="evidence" value="ECO:0007669"/>
    <property type="project" value="InterPro"/>
</dbReference>
<feature type="compositionally biased region" description="Basic residues" evidence="1">
    <location>
        <begin position="156"/>
        <end position="165"/>
    </location>
</feature>
<sequence>GGRNSPHKRYSKASTQKPFVDHEEFGVFFDDEKDFVNPYRASTPKHNSHSTSAPRITYQPPERHRPSTSFPQSRFPSSYSTFANSQRTSERFQYPTTPYIQVTTPNPYTTNNQQTKPKPERIPPHVEYFDPQPQPRPRQHERRPPVIESYAPVPHIRPKQEHRRPRVEYFEPEQQPPLSGHSHTHSEDDRVPYVESFDPSPQPRPRVEKKPKVIEDFESTIIQPKSKQETPAHKIDSYDPVVLKPLPPSQLQPLPQPPSYRESYKPQPAQKPKPKQETHHTADNPYFEETPTPENPRRARPSNKRVNIKQDSRPKKTLASRPPNVYETPVPFSEAIKCDNKVCLLPDCKCGNSEIPGKLPVKDVPQILMITFDDAINDINIDIYEELFNTGRKNPNGCPILGTFYVSHEWTDYGQVQTLYSKGHEMASHGITHSFGEKFSTNQWLKEINGQREILHLYGGVNLEDIRGMRAPFLQIGGNKMFEMLYNANFTYDSSMPVFDNKPPFWPYTLDYAINHECMISPCPTKSFPGVWEV</sequence>
<dbReference type="PANTHER" id="PTHR45985">
    <property type="match status" value="1"/>
</dbReference>
<evidence type="ECO:0000313" key="4">
    <source>
        <dbReference type="Proteomes" id="UP000285301"/>
    </source>
</evidence>
<reference evidence="3 4" key="1">
    <citation type="journal article" date="2018" name="Gigascience">
        <title>Genomes of trombidid mites reveal novel predicted allergens and laterally-transferred genes associated with secondary metabolism.</title>
        <authorList>
            <person name="Dong X."/>
            <person name="Chaisiri K."/>
            <person name="Xia D."/>
            <person name="Armstrong S.D."/>
            <person name="Fang Y."/>
            <person name="Donnelly M.J."/>
            <person name="Kadowaki T."/>
            <person name="McGarry J.W."/>
            <person name="Darby A.C."/>
            <person name="Makepeace B.L."/>
        </authorList>
    </citation>
    <scope>NUCLEOTIDE SEQUENCE [LARGE SCALE GENOMIC DNA]</scope>
    <source>
        <strain evidence="3">UoL-WK</strain>
    </source>
</reference>
<feature type="compositionally biased region" description="Basic residues" evidence="1">
    <location>
        <begin position="298"/>
        <end position="307"/>
    </location>
</feature>
<keyword evidence="4" id="KW-1185">Reference proteome</keyword>
<feature type="compositionally biased region" description="Basic and acidic residues" evidence="1">
    <location>
        <begin position="205"/>
        <end position="215"/>
    </location>
</feature>
<feature type="region of interest" description="Disordered" evidence="1">
    <location>
        <begin position="37"/>
        <end position="325"/>
    </location>
</feature>
<organism evidence="3 4">
    <name type="scientific">Dinothrombium tinctorium</name>
    <dbReference type="NCBI Taxonomy" id="1965070"/>
    <lineage>
        <taxon>Eukaryota</taxon>
        <taxon>Metazoa</taxon>
        <taxon>Ecdysozoa</taxon>
        <taxon>Arthropoda</taxon>
        <taxon>Chelicerata</taxon>
        <taxon>Arachnida</taxon>
        <taxon>Acari</taxon>
        <taxon>Acariformes</taxon>
        <taxon>Trombidiformes</taxon>
        <taxon>Prostigmata</taxon>
        <taxon>Anystina</taxon>
        <taxon>Parasitengona</taxon>
        <taxon>Trombidioidea</taxon>
        <taxon>Trombidiidae</taxon>
        <taxon>Dinothrombium</taxon>
    </lineage>
</organism>
<proteinExistence type="predicted"/>
<dbReference type="PANTHER" id="PTHR45985:SF12">
    <property type="entry name" value="CHITIN DEACETYLASE-LIKE 5, ISOFORM B"/>
    <property type="match status" value="1"/>
</dbReference>
<dbReference type="OrthoDB" id="504708at2759"/>
<feature type="compositionally biased region" description="Polar residues" evidence="1">
    <location>
        <begin position="67"/>
        <end position="87"/>
    </location>
</feature>
<evidence type="ECO:0000313" key="3">
    <source>
        <dbReference type="EMBL" id="RWR99288.1"/>
    </source>
</evidence>
<dbReference type="InterPro" id="IPR052740">
    <property type="entry name" value="CE4"/>
</dbReference>
<dbReference type="Proteomes" id="UP000285301">
    <property type="component" value="Unassembled WGS sequence"/>
</dbReference>
<gene>
    <name evidence="3" type="ORF">B4U79_11494</name>
</gene>
<dbReference type="InterPro" id="IPR011330">
    <property type="entry name" value="Glyco_hydro/deAcase_b/a-brl"/>
</dbReference>
<dbReference type="AlphaFoldDB" id="A0A443Q8I5"/>
<feature type="non-terminal residue" evidence="3">
    <location>
        <position position="534"/>
    </location>
</feature>
<dbReference type="Pfam" id="PF01522">
    <property type="entry name" value="Polysacc_deac_1"/>
    <property type="match status" value="1"/>
</dbReference>
<feature type="domain" description="NodB homology" evidence="2">
    <location>
        <begin position="366"/>
        <end position="534"/>
    </location>
</feature>
<accession>A0A443Q8I5</accession>
<feature type="compositionally biased region" description="Low complexity" evidence="1">
    <location>
        <begin position="101"/>
        <end position="116"/>
    </location>
</feature>
<feature type="compositionally biased region" description="Basic and acidic residues" evidence="1">
    <location>
        <begin position="117"/>
        <end position="128"/>
    </location>
</feature>